<dbReference type="SUPFAM" id="SSF46785">
    <property type="entry name" value="Winged helix' DNA-binding domain"/>
    <property type="match status" value="1"/>
</dbReference>
<dbReference type="PANTHER" id="PTHR38445:SF9">
    <property type="entry name" value="HTH-TYPE TRANSCRIPTIONAL REPRESSOR YTRA"/>
    <property type="match status" value="1"/>
</dbReference>
<dbReference type="RefSeq" id="WP_214647041.1">
    <property type="nucleotide sequence ID" value="NZ_CANPEU010000044.1"/>
</dbReference>
<dbReference type="AlphaFoldDB" id="A0A7W5D1Z5"/>
<evidence type="ECO:0000256" key="1">
    <source>
        <dbReference type="ARBA" id="ARBA00023015"/>
    </source>
</evidence>
<organism evidence="6 7">
    <name type="scientific">Parvibacter caecicola</name>
    <dbReference type="NCBI Taxonomy" id="747645"/>
    <lineage>
        <taxon>Bacteria</taxon>
        <taxon>Bacillati</taxon>
        <taxon>Actinomycetota</taxon>
        <taxon>Coriobacteriia</taxon>
        <taxon>Coriobacteriales</taxon>
        <taxon>Coriobacteriaceae</taxon>
        <taxon>Parvibacter</taxon>
    </lineage>
</organism>
<feature type="domain" description="HTH gntR-type" evidence="5">
    <location>
        <begin position="31"/>
        <end position="99"/>
    </location>
</feature>
<keyword evidence="3" id="KW-0804">Transcription</keyword>
<reference evidence="6 7" key="1">
    <citation type="submission" date="2020-08" db="EMBL/GenBank/DDBJ databases">
        <title>Sequencing the genomes of 1000 actinobacteria strains.</title>
        <authorList>
            <person name="Klenk H.-P."/>
        </authorList>
    </citation>
    <scope>NUCLEOTIDE SEQUENCE [LARGE SCALE GENOMIC DNA]</scope>
    <source>
        <strain evidence="6 7">DSM 22242</strain>
    </source>
</reference>
<feature type="region of interest" description="Disordered" evidence="4">
    <location>
        <begin position="151"/>
        <end position="185"/>
    </location>
</feature>
<dbReference type="GeneID" id="93357617"/>
<sequence length="185" mass="20399">MLRRREEAAMPKQNAKNKLTELFQLDDASSIPIWLQLKNRFTYLITSGYYLPGDQLPTVRGLAADIEINYNTVSKVYQSLEEDGFIVSKRRQGAFVCDVSDKPGVDVSVTAEIVTTEYLQRCQELGMSLEDVEVRFAASIKQAKLKRDREARAAHAGDQKTGRGRVIEFNPAGEDAGGAKAGAGA</sequence>
<dbReference type="Pfam" id="PF00392">
    <property type="entry name" value="GntR"/>
    <property type="match status" value="1"/>
</dbReference>
<dbReference type="CDD" id="cd07377">
    <property type="entry name" value="WHTH_GntR"/>
    <property type="match status" value="1"/>
</dbReference>
<evidence type="ECO:0000256" key="2">
    <source>
        <dbReference type="ARBA" id="ARBA00023125"/>
    </source>
</evidence>
<keyword evidence="2" id="KW-0238">DNA-binding</keyword>
<evidence type="ECO:0000313" key="7">
    <source>
        <dbReference type="Proteomes" id="UP000530850"/>
    </source>
</evidence>
<evidence type="ECO:0000259" key="5">
    <source>
        <dbReference type="PROSITE" id="PS50949"/>
    </source>
</evidence>
<dbReference type="EMBL" id="JACHYA010000003">
    <property type="protein sequence ID" value="MBB3171399.1"/>
    <property type="molecule type" value="Genomic_DNA"/>
</dbReference>
<dbReference type="InterPro" id="IPR036390">
    <property type="entry name" value="WH_DNA-bd_sf"/>
</dbReference>
<dbReference type="GO" id="GO:0003677">
    <property type="term" value="F:DNA binding"/>
    <property type="evidence" value="ECO:0007669"/>
    <property type="project" value="UniProtKB-KW"/>
</dbReference>
<dbReference type="PROSITE" id="PS50949">
    <property type="entry name" value="HTH_GNTR"/>
    <property type="match status" value="1"/>
</dbReference>
<dbReference type="Proteomes" id="UP000530850">
    <property type="component" value="Unassembled WGS sequence"/>
</dbReference>
<gene>
    <name evidence="6" type="ORF">FHR31_001217</name>
</gene>
<evidence type="ECO:0000256" key="4">
    <source>
        <dbReference type="SAM" id="MobiDB-lite"/>
    </source>
</evidence>
<feature type="compositionally biased region" description="Basic and acidic residues" evidence="4">
    <location>
        <begin position="151"/>
        <end position="161"/>
    </location>
</feature>
<dbReference type="InterPro" id="IPR036388">
    <property type="entry name" value="WH-like_DNA-bd_sf"/>
</dbReference>
<keyword evidence="1" id="KW-0805">Transcription regulation</keyword>
<dbReference type="InterPro" id="IPR000524">
    <property type="entry name" value="Tscrpt_reg_HTH_GntR"/>
</dbReference>
<comment type="caution">
    <text evidence="6">The sequence shown here is derived from an EMBL/GenBank/DDBJ whole genome shotgun (WGS) entry which is preliminary data.</text>
</comment>
<dbReference type="PANTHER" id="PTHR38445">
    <property type="entry name" value="HTH-TYPE TRANSCRIPTIONAL REPRESSOR YTRA"/>
    <property type="match status" value="1"/>
</dbReference>
<proteinExistence type="predicted"/>
<accession>A0A7W5D1Z5</accession>
<protein>
    <submittedName>
        <fullName evidence="6">GntR family transcriptional regulator</fullName>
    </submittedName>
</protein>
<evidence type="ECO:0000256" key="3">
    <source>
        <dbReference type="ARBA" id="ARBA00023163"/>
    </source>
</evidence>
<evidence type="ECO:0000313" key="6">
    <source>
        <dbReference type="EMBL" id="MBB3171399.1"/>
    </source>
</evidence>
<dbReference type="GO" id="GO:0003700">
    <property type="term" value="F:DNA-binding transcription factor activity"/>
    <property type="evidence" value="ECO:0007669"/>
    <property type="project" value="InterPro"/>
</dbReference>
<dbReference type="SMART" id="SM00345">
    <property type="entry name" value="HTH_GNTR"/>
    <property type="match status" value="1"/>
</dbReference>
<feature type="compositionally biased region" description="Gly residues" evidence="4">
    <location>
        <begin position="175"/>
        <end position="185"/>
    </location>
</feature>
<name>A0A7W5D1Z5_9ACTN</name>
<dbReference type="Gene3D" id="1.10.10.10">
    <property type="entry name" value="Winged helix-like DNA-binding domain superfamily/Winged helix DNA-binding domain"/>
    <property type="match status" value="1"/>
</dbReference>